<accession>A0ABP9AHG4</accession>
<keyword evidence="1" id="KW-0732">Signal</keyword>
<name>A0ABP9AHG4_9SPHI</name>
<feature type="chain" id="PRO_5046258175" description="DUF4296 domain-containing protein" evidence="1">
    <location>
        <begin position="26"/>
        <end position="93"/>
    </location>
</feature>
<feature type="signal peptide" evidence="1">
    <location>
        <begin position="1"/>
        <end position="25"/>
    </location>
</feature>
<evidence type="ECO:0008006" key="4">
    <source>
        <dbReference type="Google" id="ProtNLM"/>
    </source>
</evidence>
<evidence type="ECO:0000313" key="3">
    <source>
        <dbReference type="Proteomes" id="UP001501411"/>
    </source>
</evidence>
<organism evidence="2 3">
    <name type="scientific">Olivibacter ginsenosidimutans</name>
    <dbReference type="NCBI Taxonomy" id="1176537"/>
    <lineage>
        <taxon>Bacteria</taxon>
        <taxon>Pseudomonadati</taxon>
        <taxon>Bacteroidota</taxon>
        <taxon>Sphingobacteriia</taxon>
        <taxon>Sphingobacteriales</taxon>
        <taxon>Sphingobacteriaceae</taxon>
        <taxon>Olivibacter</taxon>
    </lineage>
</organism>
<keyword evidence="3" id="KW-1185">Reference proteome</keyword>
<proteinExistence type="predicted"/>
<dbReference type="Proteomes" id="UP001501411">
    <property type="component" value="Unassembled WGS sequence"/>
</dbReference>
<evidence type="ECO:0000256" key="1">
    <source>
        <dbReference type="SAM" id="SignalP"/>
    </source>
</evidence>
<dbReference type="EMBL" id="BAABIQ010000003">
    <property type="protein sequence ID" value="GAA4781452.1"/>
    <property type="molecule type" value="Genomic_DNA"/>
</dbReference>
<sequence>MLTKRQTMKRWFILCVFFFCLSLNACNKEKDINDTQGNPQQVEQLRNYLAHAMQMDVKDVFYDEEKQQFYFTNYRDLTLDLVDVLENYNKEHQ</sequence>
<comment type="caution">
    <text evidence="2">The sequence shown here is derived from an EMBL/GenBank/DDBJ whole genome shotgun (WGS) entry which is preliminary data.</text>
</comment>
<reference evidence="3" key="1">
    <citation type="journal article" date="2019" name="Int. J. Syst. Evol. Microbiol.">
        <title>The Global Catalogue of Microorganisms (GCM) 10K type strain sequencing project: providing services to taxonomists for standard genome sequencing and annotation.</title>
        <authorList>
            <consortium name="The Broad Institute Genomics Platform"/>
            <consortium name="The Broad Institute Genome Sequencing Center for Infectious Disease"/>
            <person name="Wu L."/>
            <person name="Ma J."/>
        </authorList>
    </citation>
    <scope>NUCLEOTIDE SEQUENCE [LARGE SCALE GENOMIC DNA]</scope>
    <source>
        <strain evidence="3">JCM 18200</strain>
    </source>
</reference>
<protein>
    <recommendedName>
        <fullName evidence="4">DUF4296 domain-containing protein</fullName>
    </recommendedName>
</protein>
<gene>
    <name evidence="2" type="ORF">GCM10023231_06220</name>
</gene>
<evidence type="ECO:0000313" key="2">
    <source>
        <dbReference type="EMBL" id="GAA4781452.1"/>
    </source>
</evidence>